<accession>A0A372LTV0</accession>
<evidence type="ECO:0000259" key="1">
    <source>
        <dbReference type="Pfam" id="PF01248"/>
    </source>
</evidence>
<dbReference type="AlphaFoldDB" id="A0A372LTV0"/>
<proteinExistence type="predicted"/>
<name>A0A372LTV0_9BACI</name>
<organism evidence="2 3">
    <name type="scientific">Peribacillus saganii</name>
    <dbReference type="NCBI Taxonomy" id="2303992"/>
    <lineage>
        <taxon>Bacteria</taxon>
        <taxon>Bacillati</taxon>
        <taxon>Bacillota</taxon>
        <taxon>Bacilli</taxon>
        <taxon>Bacillales</taxon>
        <taxon>Bacillaceae</taxon>
        <taxon>Peribacillus</taxon>
    </lineage>
</organism>
<dbReference type="RefSeq" id="WP_101593918.1">
    <property type="nucleotide sequence ID" value="NZ_QVTE01000005.1"/>
</dbReference>
<evidence type="ECO:0000313" key="3">
    <source>
        <dbReference type="Proteomes" id="UP000264541"/>
    </source>
</evidence>
<keyword evidence="3" id="KW-1185">Reference proteome</keyword>
<gene>
    <name evidence="2" type="ORF">D0469_02105</name>
</gene>
<dbReference type="Pfam" id="PF01248">
    <property type="entry name" value="Ribosomal_L7Ae"/>
    <property type="match status" value="1"/>
</dbReference>
<dbReference type="OrthoDB" id="9794863at2"/>
<reference evidence="2 3" key="1">
    <citation type="submission" date="2018-08" db="EMBL/GenBank/DDBJ databases">
        <title>Bacillus chawlae sp. nov., Bacillus glennii sp. nov., and Bacillus saganii sp. nov. Isolated from the Vehicle Assembly Building at Kennedy Space Center where the Viking Spacecraft were Assembled.</title>
        <authorList>
            <person name="Seuylemezian A."/>
            <person name="Vaishampayan P."/>
        </authorList>
    </citation>
    <scope>NUCLEOTIDE SEQUENCE [LARGE SCALE GENOMIC DNA]</scope>
    <source>
        <strain evidence="2 3">V47-23a</strain>
    </source>
</reference>
<dbReference type="SUPFAM" id="SSF55315">
    <property type="entry name" value="L30e-like"/>
    <property type="match status" value="1"/>
</dbReference>
<protein>
    <submittedName>
        <fullName evidence="2">YlxQ family RNA-binding protein</fullName>
    </submittedName>
</protein>
<dbReference type="NCBIfam" id="NF005825">
    <property type="entry name" value="PRK07714.1"/>
    <property type="match status" value="1"/>
</dbReference>
<comment type="caution">
    <text evidence="2">The sequence shown here is derived from an EMBL/GenBank/DDBJ whole genome shotgun (WGS) entry which is preliminary data.</text>
</comment>
<sequence>MKQEQWISLLGLASRARKLISGEELVVKEVRSKNAKLVLLSLDASKNTEKKISDKCAFYNVPLKRIESRTVLGQAIGKDARVTVAVLDEGFARKLLTLLD</sequence>
<evidence type="ECO:0000313" key="2">
    <source>
        <dbReference type="EMBL" id="RFU71327.1"/>
    </source>
</evidence>
<dbReference type="Gene3D" id="3.30.1330.30">
    <property type="match status" value="1"/>
</dbReference>
<feature type="domain" description="Ribosomal protein eL8/eL30/eS12/Gadd45" evidence="1">
    <location>
        <begin position="8"/>
        <end position="95"/>
    </location>
</feature>
<dbReference type="InterPro" id="IPR029064">
    <property type="entry name" value="Ribosomal_eL30-like_sf"/>
</dbReference>
<dbReference type="EMBL" id="QVTE01000005">
    <property type="protein sequence ID" value="RFU71327.1"/>
    <property type="molecule type" value="Genomic_DNA"/>
</dbReference>
<dbReference type="InterPro" id="IPR004038">
    <property type="entry name" value="Ribosomal_eL8/eL30/eS12/Gad45"/>
</dbReference>
<dbReference type="Proteomes" id="UP000264541">
    <property type="component" value="Unassembled WGS sequence"/>
</dbReference>